<dbReference type="GO" id="GO:0010106">
    <property type="term" value="P:cellular response to iron ion starvation"/>
    <property type="evidence" value="ECO:0007669"/>
    <property type="project" value="UniProtKB-ARBA"/>
</dbReference>
<keyword evidence="4" id="KW-0597">Phosphoprotein</keyword>
<dbReference type="CDD" id="cd19542">
    <property type="entry name" value="CT_NRPS-like"/>
    <property type="match status" value="2"/>
</dbReference>
<comment type="caution">
    <text evidence="10">The sequence shown here is derived from an EMBL/GenBank/DDBJ whole genome shotgun (WGS) entry which is preliminary data.</text>
</comment>
<dbReference type="InterPro" id="IPR045851">
    <property type="entry name" value="AMP-bd_C_sf"/>
</dbReference>
<gene>
    <name evidence="10" type="ORF">EKO04_005054</name>
</gene>
<feature type="compositionally biased region" description="Polar residues" evidence="8">
    <location>
        <begin position="4270"/>
        <end position="4283"/>
    </location>
</feature>
<dbReference type="GO" id="GO:0005737">
    <property type="term" value="C:cytoplasm"/>
    <property type="evidence" value="ECO:0007669"/>
    <property type="project" value="TreeGrafter"/>
</dbReference>
<name>A0A8H7J383_9PLEO</name>
<dbReference type="PROSITE" id="PS00012">
    <property type="entry name" value="PHOSPHOPANTETHEINE"/>
    <property type="match status" value="5"/>
</dbReference>
<evidence type="ECO:0000313" key="10">
    <source>
        <dbReference type="EMBL" id="KAF9697365.1"/>
    </source>
</evidence>
<feature type="domain" description="Carrier" evidence="9">
    <location>
        <begin position="4300"/>
        <end position="4376"/>
    </location>
</feature>
<feature type="domain" description="Carrier" evidence="9">
    <location>
        <begin position="4863"/>
        <end position="4936"/>
    </location>
</feature>
<evidence type="ECO:0000256" key="3">
    <source>
        <dbReference type="ARBA" id="ARBA00022450"/>
    </source>
</evidence>
<evidence type="ECO:0000256" key="2">
    <source>
        <dbReference type="ARBA" id="ARBA00006432"/>
    </source>
</evidence>
<dbReference type="GO" id="GO:0031169">
    <property type="term" value="P:ferrichrome biosynthetic process"/>
    <property type="evidence" value="ECO:0007669"/>
    <property type="project" value="UniProtKB-ARBA"/>
</dbReference>
<accession>A0A8H7J383</accession>
<dbReference type="SMART" id="SM00823">
    <property type="entry name" value="PKS_PP"/>
    <property type="match status" value="5"/>
</dbReference>
<evidence type="ECO:0000259" key="9">
    <source>
        <dbReference type="PROSITE" id="PS50075"/>
    </source>
</evidence>
<dbReference type="Gene3D" id="3.30.559.30">
    <property type="entry name" value="Nonribosomal peptide synthetase, condensation domain"/>
    <property type="match status" value="6"/>
</dbReference>
<dbReference type="FunFam" id="3.30.559.30:FF:000030">
    <property type="entry name" value="Hydroxamate-type ferrichrome siderophore peptide synthetase"/>
    <property type="match status" value="1"/>
</dbReference>
<evidence type="ECO:0000256" key="8">
    <source>
        <dbReference type="SAM" id="MobiDB-lite"/>
    </source>
</evidence>
<comment type="similarity">
    <text evidence="7">Belongs to the NRP synthetase family.</text>
</comment>
<dbReference type="InterPro" id="IPR006162">
    <property type="entry name" value="Ppantetheine_attach_site"/>
</dbReference>
<dbReference type="EMBL" id="RZGK01000008">
    <property type="protein sequence ID" value="KAF9697365.1"/>
    <property type="molecule type" value="Genomic_DNA"/>
</dbReference>
<dbReference type="InterPro" id="IPR000873">
    <property type="entry name" value="AMP-dep_synth/lig_dom"/>
</dbReference>
<dbReference type="InterPro" id="IPR036736">
    <property type="entry name" value="ACP-like_sf"/>
</dbReference>
<feature type="region of interest" description="Disordered" evidence="8">
    <location>
        <begin position="4263"/>
        <end position="4295"/>
    </location>
</feature>
<protein>
    <recommendedName>
        <fullName evidence="9">Carrier domain-containing protein</fullName>
    </recommendedName>
</protein>
<dbReference type="Gene3D" id="3.40.50.12780">
    <property type="entry name" value="N-terminal domain of ligase-like"/>
    <property type="match status" value="4"/>
</dbReference>
<dbReference type="InterPro" id="IPR020806">
    <property type="entry name" value="PKS_PP-bd"/>
</dbReference>
<dbReference type="PROSITE" id="PS50075">
    <property type="entry name" value="CARRIER"/>
    <property type="match status" value="5"/>
</dbReference>
<dbReference type="PROSITE" id="PS00455">
    <property type="entry name" value="AMP_BINDING"/>
    <property type="match status" value="1"/>
</dbReference>
<dbReference type="PANTHER" id="PTHR45527">
    <property type="entry name" value="NONRIBOSOMAL PEPTIDE SYNTHETASE"/>
    <property type="match status" value="1"/>
</dbReference>
<dbReference type="OrthoDB" id="416786at2759"/>
<feature type="domain" description="Carrier" evidence="9">
    <location>
        <begin position="3743"/>
        <end position="3817"/>
    </location>
</feature>
<evidence type="ECO:0000256" key="5">
    <source>
        <dbReference type="ARBA" id="ARBA00022598"/>
    </source>
</evidence>
<dbReference type="Gene3D" id="3.30.300.30">
    <property type="match status" value="4"/>
</dbReference>
<dbReference type="FunFam" id="3.40.50.980:FF:000001">
    <property type="entry name" value="Non-ribosomal peptide synthetase"/>
    <property type="match status" value="2"/>
</dbReference>
<feature type="domain" description="Carrier" evidence="9">
    <location>
        <begin position="1608"/>
        <end position="1682"/>
    </location>
</feature>
<keyword evidence="11" id="KW-1185">Reference proteome</keyword>
<dbReference type="InterPro" id="IPR009081">
    <property type="entry name" value="PP-bd_ACP"/>
</dbReference>
<evidence type="ECO:0000256" key="6">
    <source>
        <dbReference type="ARBA" id="ARBA00022737"/>
    </source>
</evidence>
<dbReference type="InterPro" id="IPR023213">
    <property type="entry name" value="CAT-like_dom_sf"/>
</dbReference>
<dbReference type="Pfam" id="PF13193">
    <property type="entry name" value="AMP-binding_C"/>
    <property type="match status" value="1"/>
</dbReference>
<dbReference type="NCBIfam" id="TIGR01733">
    <property type="entry name" value="AA-adenyl-dom"/>
    <property type="match status" value="3"/>
</dbReference>
<dbReference type="SMART" id="SM01294">
    <property type="entry name" value="PKS_PP_betabranch"/>
    <property type="match status" value="1"/>
</dbReference>
<dbReference type="InterPro" id="IPR020845">
    <property type="entry name" value="AMP-binding_CS"/>
</dbReference>
<dbReference type="GO" id="GO:0043041">
    <property type="term" value="P:amino acid activation for nonribosomal peptide biosynthetic process"/>
    <property type="evidence" value="ECO:0007669"/>
    <property type="project" value="TreeGrafter"/>
</dbReference>
<reference evidence="10" key="2">
    <citation type="submission" date="2020-09" db="EMBL/GenBank/DDBJ databases">
        <title>Reference genome assembly for Australian Ascochyta lentis isolate Al4.</title>
        <authorList>
            <person name="Lee R.C."/>
            <person name="Farfan-Caceres L.M."/>
            <person name="Debler J.W."/>
            <person name="Williams A.H."/>
            <person name="Henares B.M."/>
        </authorList>
    </citation>
    <scope>NUCLEOTIDE SEQUENCE</scope>
    <source>
        <strain evidence="10">Al4</strain>
    </source>
</reference>
<dbReference type="InterPro" id="IPR025110">
    <property type="entry name" value="AMP-bd_C"/>
</dbReference>
<dbReference type="InterPro" id="IPR001242">
    <property type="entry name" value="Condensation_dom"/>
</dbReference>
<dbReference type="Gene3D" id="1.10.1200.10">
    <property type="entry name" value="ACP-like"/>
    <property type="match status" value="6"/>
</dbReference>
<reference evidence="10" key="1">
    <citation type="submission" date="2018-12" db="EMBL/GenBank/DDBJ databases">
        <authorList>
            <person name="Syme R.A."/>
            <person name="Farfan-Caceres L."/>
            <person name="Lichtenzveig J."/>
        </authorList>
    </citation>
    <scope>NUCLEOTIDE SEQUENCE</scope>
    <source>
        <strain evidence="10">Al4</strain>
    </source>
</reference>
<evidence type="ECO:0000313" key="11">
    <source>
        <dbReference type="Proteomes" id="UP000651452"/>
    </source>
</evidence>
<sequence length="5402" mass="599106">MVQHHTSRQTLSVQNKNPAVFEGPALLHEVVPRSSDVSAIEFLEYGFKRRKFSYQRLHALSDILARRIIGLTATLEHTSSIIPVLLPQCPELYIVLLAILKAGKAFCPLNLDVPEERLRFILSDISANLLITNTEYLDRTHSMKEVRAMCIDNEPLNVNKNDTTALPHVGTLDLAYVLYTSGSTGLPKAVSVSHRAVTQSLLAHERHIPDFARFLQFAAPTFDVSIFEIFFPWLRGRTLVGRSRAQMLEDLPATIRALEADAAELTPTVVGNLLQGRASVPGLNLLLTIGEMLTQHVVTEYGDSADRKGILWAMYGPTEAAIHCTLQAQFCASSSTGNIGYPLETVSAFVVAPSSGPGANSGLTILPYGDEGELVLGGHQIAEGYLNRPELTATSFIDHPEYGRLYRTGDRARFCDEGTIECLGRIVAGQVKLRGQRVELGEVEHIIMKVQGCRMTVAAIINDTLVAFCATGPCNVPRTEVLRVCKRWLPNYMIPNDVYMVSSMPQLPSGKIDKRSLESEYLKSLQHHESTELQPDDRAALTILRLTRDCLGQELSLESNLAMAGLDSLQAIRIASRLRAEGYDLSAVDVLSLQTLYDLITACKDFPTIQRDIHSLHHLSVHELDLTASGLVIEESDIDYISPCTPLQEAMLAETMSRPSAYCNWIELEVAVTRPYDDLFAAVSRLCEENDLLRSGFCASTTGTGSFAQITWKNLHDTQIQRSSRFQKYYEIDSAQALLRLFHVQIQDGLDRPRILIQLHHALYDGWSFDLLLADLDRFLRGLGATPRPQFRVVSRYYMQRQQTSAVESDKTYWTNLLRDYVPTTLANYNGEEKSLVSLQSYRRRSSVNFKRLSERAHYLAMNPQVFFQAATGYIMGLYTGSSDVVLGNVTSGRTIPVTGIEEIVGPCIASLPFRLDLAALSTVHDVLRKTQDVNRDSLRHCSLSLRDIARAAGTRPGTRLFDILFVWQQSSSSDKSADLALKIVDSADDLEFRLTLEFEPCNDHISLRVTYDPSILPGEQVEYLSQQIDEVVNKFLDDTSCSMTDIGHCFAASSLSVANPDFRRGSYDTSLSHAVETWAATSPDKEAVVFGHVFNGSMTVKDSITYSNLNSRANQLARLLKQHDVGPDQLVCIMMEKSVNLYVAILAVVKLGSGYLPLVPDTPFDRVGAILKEAQVAACLSDSFGLQSLRENFSGVIIDLDSTDLSNFPSNNLHTPYDGSHLAYAVFTSGSTGTPKGVLVTQQNLMSNLEFLSGLYPASTESRMLQSCSQAFDVSVFEIFYTWHIGMSLCTATKEDLFRDFEASINDLGVTHLSLTPTVAALVDPDNVPNVEFLVTAGEALTEHVRRRWAGRGLYQGYGPSETTNICTVRPSVTSTDLINNIGAPFSNTSAFVLDPNSNAILPRGAVGELCFGGEQVFRGYLNRPELNTSKLINIAPYGRLYRSGDMGRLLPNNCILSAGRSDDQVKIRGQRVELGEVTSLVLDEGNVEDCTTLLLSTENDAKNLVNFWIPKNHSSEHFEVLDAKTLRSTILRVFETLSRQLPGYMVPSYIIPVSRIPMTAQAKIDKRVLQATFVGLNDTALTQSGPAHATNGKCNDGTHTPEIALSDWEERVVEILAHTLQVNSTHIQRSSSLFNLGLDSVSAIRFCNTLRRSGLGDFTVAEVLRNPTVSYLDNIRADRVISPQPHKRPSHKLQDIFTDSQKAEILSSYKKLDLQVEKINPCTPLQEAMLASGASSKAAYSNTMVFEIKGDIAQFKACWQLAQSRHEILRTSFTSTDHAKYAFAQVVLKDYNLEWGRLDTLKNVQSHMNTVLADLLAFRRPPLHLAVHGAGSSTKIVFSCHHALYDGIAIRILLQEIQKSYFGLQPSPAIPYDRYLQHMISQDLVEADLFWSSRFTNFEPTYFPDLTGKVHKHPGVSKSLSRNLQLRSSVVRAASKRSSSSVLSVIQAAWVKLLHFYTGEHDLCFGNVVSGRALPEDGLDSLVAPCFNTLPVRATFDFSRSNSDLIRLLHSFNVDSMAYQLTALRRIQNAALNDGSRLFDTLVILQQPSKPLDDTIWTLEEDMGEMDLPMVCEVHQDDENDVLRLSLHYNTGLLSDRDARIVAEAFDTNLVALVQNANAAANESVGFPSALRAESNMSFESIHSVSDLLHKAFEQNASSPRSDAIALDFLHADGGRTEWSYSTLNLIANHVACRLLQHDVGAEDIVPIHISKSPMFYASILGTLKAGAAFAPVHPDLPEARKDLMFKELNAKVILYTKALPEFAKETSAAIIDIGDLQDGHLDACETPFVQNLTGSSLAYCLYTSGSTGVPKAVSMEHRSPVQTVASSTSLVPWNPSSRLLQYAAVTFDMCYYDCFLAWTLGFTLCATEQHTLFNDLPHVVNSLDVTLLDLTPSVAASLSRAQVPSVQWLYCIGEAMSADVVREWSGACVNSYGPTEAAFCTTMFPVSKDRKTSVIGRPYQTTSFAIFSPKGDQPLPILSLGELHIGGAQLARGYLGRPELTGERFVTKCGQMFYKSGDMVRMLSDGNFEFVGRADDQVKIRGLRVELGEISHVLQDCDTRILSVATQIMKKDATAKEQLVAFLVTDSETGDSEQEALRKRAKQAAKTRLPAYMVPQFYIFVDSIPKSMAGKVDKKALERTFQAASTISPMLNGFSDHHKWTDVELVVRDVLSQLSKVSVNSIHPETSIYQLGLDSISAVQIAAALQKRGLHASASDVMRFTNCTDLAEHLVNHTSPTESSVEQFNFEAFDAKHRAAILKSCGLDGQRVEAIRPCTPLQQGMISQFIAKDGSVYYNYLRLHLREFDVDTTRLKDAWMMTMMRHPILRVGFAQIKDGQNSFAMVQFKPGSVTLPWSEGSDGDTELAARRLRNLQRKALAQLHQPMWDIQLIAAGEHLFLDLSMFHALFDAHSLRLIFDDVLMNYKGQSLNTTSSLEPILSQLLYLHKDERGMTEDFWTNMGKRAAASRFPNLAPLRYETERPVVLARRSSMSTTEVEDGCRVANTTVQAAGIASWSSILSAYTGEASVTIGVVLSGRTSEVANNAAFPCINTVPFPCTITADKMATLKSVMALNAELHQHQFAPLSKIQRLMGMSNESLFDSLFAFQKSTGQDQQNDLWTISEEKATTEYPISIELELRKDVLEYRLTYLPHVVPSQQAEMILDQLDGAMRSFVLPESVETKDCLLDQSLYSITPAKESALPSEVTLLHEFVEFTARLHPDRISLEFASSIHDGELMSKKWTYRELDAEGNRIAHMLLSHGVQSGGLVGVCFDKCPEASFAMLGVLKAGCAFVAIDPNAPIARQAFIVEDSGAQMMLSMSAQSTKFDSSIKVPVFDLDKAATHDFPASKPQLKREIDHQDRSYCLYTSGTTGTPKGCELTHENAVQAMLAFQRLFAGHWDETSRWLQFASFHFDVSVLEQYWSWSVGICVVSAPRDLIFEDIANSIRTLNITHIDLTPSLAQILHPEDVPSLCKGVFITGGESLKQEILDAWGPESVIYNGYGPTEATIGCTMYPRVPTNGKPSNIGPQFDNVGSYVLEPGSDIPVLRGAVGELCVSGKLVGKGYLNRPKLTEERFAYLDRFGERVYRTGDLVRILCDGTFDFLGRADDQVKLRGQRLEIGEINSVIRQSGREFADVATLVLKHPKQQKEQLVAFVVIGNKSPREPTILLVEAAKLSGAKEACYDKLPPYMIPTHFVPLASMPLNVNNKADGKKLKQIYESLSSGDLQQLSATTRESDGAWSEPEVKLRHILAEALSIGEEEIERSSSFYELGMDSISVIGVSRALRQAGYLQTTAAILMKHSNIGRLAKVLLTSDSTLDNRGSLIAAQQAITATQHRHRRTVAQSLGKGIRDIETLAPCTPLQQGMIARYLDSDYGVYFNAFKFELSWDVDTLRLRSAYNAVFENKQILRTAFVNTDDGYVQAVLQGVPLPWTEHCIEQASVPKYLQKLRRGWLEANQTELGRPFEVHLVGKPGAQLLLVHIFHALYDGNSIELLFEEIQRTYEGAELDMIDVPPFHEALAHSPLRVAEGAEELWKGHLKDLTSGPLPPLTSEATAELVQSTVMVTRDLKSIPAYDTVRKNLNVTAQAVAQACWVYALQQYVHAPIATGMIVSGRRLDLDHADRVVGPMFNTIPYQQHTRNGDTWASVIARAHEFNTETLPYQHTPLRDISRWCGRSPDQPIFETLFVYQVAQTGSDRWKENATWKLLDDDTVADYPLAFEIEQKSEHGFKITLVTQSHVSNMKTSNELLDRFEEALTSAMKDPSAVLEQSTSTKESNQNGEAGGEYGTNDFHGTTEFDWTEDAVTIREEIANLTGVEANEINESTSIFELGLDSIDAIKLSSRLKRRSVNIPVSGIMRGLTIKTMLRNVSTGQIDNTQLHLERLLASRKKELRRYVDQHGVDLNNVDDVLPLTPLQEAMMAEMISSNYTRYYNFDVAELATGTDIDRLQKAWHTVIKSTPILRTAFIEVEDPQIDGSFAQVVLNQRLFESWTDWRKLDSDGRPDFPVILEDIRRAAVKTKTLEPPVKITLLETSKASYQILSIAHALYDGWSLFLLHNAVDAAYHGQHTPPPSYEATLADIISGSGSDAAGFWQDYLTGSQPSLLPRRRIDFKKTGEVHRMERTSDVELSNITAFARNSRISLQTLGQTVFAVTLASYVGSLDITFGCVLSGRDDDERSQMLFPTMNTVAIRTVIHGSRLELLHYVQDNFNNIKQWQHFPLRKAAALADARGKIFDSLFIYQKRVEEKTSMEDRLYKSIEGQSDVEYPICVEMEIVERELIWRCAVKEEVLSLDGAKLLLRRLDEVLRSIMEHPDSPSINSTPQGTSVCGLPAFEEGRVHAIDCDHKDAKLDGSIEAPLSETATRIRQVLALVSQVPEEEIERGMSIFHIGLDSISAIKVSSILRKQGITLTVGEMLKAGTLEKMAEVADEHSTSTSDQETEWNVNLKKALSGLDREEVLDHAGIKTGQVDRILPIAPGQMHMLSMWLNTKGANFYPEFLYELEGSMSLEALQKSWQALVTANSVLRTRIVSTAHSGLPYVQVILKEAGASLIDITDQDEKTAVCKMTETAMRQPWAHLFISQTPTGWTLKLKIHHVLYDGVSLPLLMQQFRDLCNGASVSGPSYAFDKYTAVAHASSAISSRKAFWTKYLAGVNKHPGAKGESTPKSRTEFFNPCLLQTSMLESAGRQHGVSTQSLFLAAYAKISAVIAELSDDEDVVIGIYLANRSLPIDNLSTAAIPTVNLLPLRIRSPLNTPLLDSAAQIQTDLQAISDPANATASLHEISNWTDIKITTFVNFLSLPESSATPPPSEDKVHITPKTDWQDPVRRVTELDISNWTAPPNILNEHVNTAYLHAIDIEATIRGGRLHVGVFAPSEMLGLEDAEKLVKGLKGELERLG</sequence>
<dbReference type="SUPFAM" id="SSF52777">
    <property type="entry name" value="CoA-dependent acyltransferases"/>
    <property type="match status" value="12"/>
</dbReference>
<evidence type="ECO:0000256" key="1">
    <source>
        <dbReference type="ARBA" id="ARBA00004924"/>
    </source>
</evidence>
<dbReference type="SUPFAM" id="SSF47336">
    <property type="entry name" value="ACP-like"/>
    <property type="match status" value="6"/>
</dbReference>
<dbReference type="GO" id="GO:0031177">
    <property type="term" value="F:phosphopantetheine binding"/>
    <property type="evidence" value="ECO:0007669"/>
    <property type="project" value="InterPro"/>
</dbReference>
<feature type="domain" description="Carrier" evidence="9">
    <location>
        <begin position="2664"/>
        <end position="2737"/>
    </location>
</feature>
<dbReference type="Gene3D" id="3.30.559.10">
    <property type="entry name" value="Chloramphenicol acetyltransferase-like domain"/>
    <property type="match status" value="6"/>
</dbReference>
<keyword evidence="3" id="KW-0596">Phosphopantetheine</keyword>
<dbReference type="InterPro" id="IPR042099">
    <property type="entry name" value="ANL_N_sf"/>
</dbReference>
<evidence type="ECO:0000256" key="4">
    <source>
        <dbReference type="ARBA" id="ARBA00022553"/>
    </source>
</evidence>
<dbReference type="SUPFAM" id="SSF56801">
    <property type="entry name" value="Acetyl-CoA synthetase-like"/>
    <property type="match status" value="4"/>
</dbReference>
<dbReference type="FunFam" id="3.30.300.30:FF:000033">
    <property type="entry name" value="Nonribosomal siderophore peptide synthase SidC"/>
    <property type="match status" value="1"/>
</dbReference>
<dbReference type="Proteomes" id="UP000651452">
    <property type="component" value="Unassembled WGS sequence"/>
</dbReference>
<keyword evidence="5" id="KW-0436">Ligase</keyword>
<dbReference type="InterPro" id="IPR010071">
    <property type="entry name" value="AA_adenyl_dom"/>
</dbReference>
<dbReference type="CDD" id="cd05918">
    <property type="entry name" value="A_NRPS_SidN3_like"/>
    <property type="match status" value="3"/>
</dbReference>
<dbReference type="NCBIfam" id="NF003417">
    <property type="entry name" value="PRK04813.1"/>
    <property type="match status" value="4"/>
</dbReference>
<dbReference type="Pfam" id="PF00668">
    <property type="entry name" value="Condensation"/>
    <property type="match status" value="6"/>
</dbReference>
<organism evidence="10 11">
    <name type="scientific">Ascochyta lentis</name>
    <dbReference type="NCBI Taxonomy" id="205686"/>
    <lineage>
        <taxon>Eukaryota</taxon>
        <taxon>Fungi</taxon>
        <taxon>Dikarya</taxon>
        <taxon>Ascomycota</taxon>
        <taxon>Pezizomycotina</taxon>
        <taxon>Dothideomycetes</taxon>
        <taxon>Pleosporomycetidae</taxon>
        <taxon>Pleosporales</taxon>
        <taxon>Pleosporineae</taxon>
        <taxon>Didymellaceae</taxon>
        <taxon>Ascochyta</taxon>
    </lineage>
</organism>
<evidence type="ECO:0000256" key="7">
    <source>
        <dbReference type="ARBA" id="ARBA00029454"/>
    </source>
</evidence>
<dbReference type="FunFam" id="3.40.50.12780:FF:000024">
    <property type="entry name" value="Nonribosomal siderophore peptide synthase SidC"/>
    <property type="match status" value="2"/>
</dbReference>
<dbReference type="GO" id="GO:0016874">
    <property type="term" value="F:ligase activity"/>
    <property type="evidence" value="ECO:0007669"/>
    <property type="project" value="UniProtKB-KW"/>
</dbReference>
<dbReference type="PANTHER" id="PTHR45527:SF1">
    <property type="entry name" value="FATTY ACID SYNTHASE"/>
    <property type="match status" value="1"/>
</dbReference>
<dbReference type="Pfam" id="PF00501">
    <property type="entry name" value="AMP-binding"/>
    <property type="match status" value="4"/>
</dbReference>
<comment type="pathway">
    <text evidence="1">Siderophore biosynthesis.</text>
</comment>
<comment type="similarity">
    <text evidence="2">Belongs to the ATP-dependent AMP-binding enzyme family.</text>
</comment>
<keyword evidence="6" id="KW-0677">Repeat</keyword>
<dbReference type="Pfam" id="PF00550">
    <property type="entry name" value="PP-binding"/>
    <property type="match status" value="6"/>
</dbReference>
<dbReference type="FunFam" id="3.30.300.30:FF:000015">
    <property type="entry name" value="Nonribosomal peptide synthase SidD"/>
    <property type="match status" value="2"/>
</dbReference>
<proteinExistence type="inferred from homology"/>